<dbReference type="HOGENOM" id="CLU_058585_3_1_6"/>
<evidence type="ECO:0000256" key="2">
    <source>
        <dbReference type="ARBA" id="ARBA00022729"/>
    </source>
</evidence>
<dbReference type="EMBL" id="CP009359">
    <property type="protein sequence ID" value="AIW17508.1"/>
    <property type="molecule type" value="Genomic_DNA"/>
</dbReference>
<dbReference type="PATRIC" id="fig|1051646.9.peg.5065"/>
<keyword evidence="5" id="KW-0614">Plasmid</keyword>
<organism evidence="5 6">
    <name type="scientific">Vibrio tubiashii ATCC 19109</name>
    <dbReference type="NCBI Taxonomy" id="1051646"/>
    <lineage>
        <taxon>Bacteria</taxon>
        <taxon>Pseudomonadati</taxon>
        <taxon>Pseudomonadota</taxon>
        <taxon>Gammaproteobacteria</taxon>
        <taxon>Vibrionales</taxon>
        <taxon>Vibrionaceae</taxon>
        <taxon>Vibrio</taxon>
        <taxon>Vibrio oreintalis group</taxon>
    </lineage>
</organism>
<dbReference type="GeneID" id="23448175"/>
<evidence type="ECO:0000313" key="6">
    <source>
        <dbReference type="Proteomes" id="UP000030071"/>
    </source>
</evidence>
<dbReference type="KEGG" id="vtu:IX91_25975"/>
<dbReference type="Pfam" id="PF03524">
    <property type="entry name" value="CagX"/>
    <property type="match status" value="1"/>
</dbReference>
<sequence length="254" mass="28963">MKKLAALFTLMLATTSIHAAILPTPKPYDYRMTEVLYNPFNVTNIRTGVGTITVIQLEPGEKVINEKNGLMLGDAAAWGFDIINNSIFFKPTVINPDTNLILTTNKGRTYTFDLMVDDYPHFMVKFRYPTPPKKKSEPVKPTVPCFDGTVNYQYEKWGDMEISPTYMWDDGRFTCLKFNEAFELPVIYQVLADGSESLIQYHMSKNTMVVHGVSKEFRLRLGELVLGLHTKRAQTTSHNDKKTSIEGQRVIKHE</sequence>
<accession>A0A0A0SKK1</accession>
<name>A0A0A0SKK1_9VIBR</name>
<feature type="compositionally biased region" description="Basic and acidic residues" evidence="3">
    <location>
        <begin position="238"/>
        <end position="254"/>
    </location>
</feature>
<evidence type="ECO:0000313" key="5">
    <source>
        <dbReference type="EMBL" id="AIW17508.1"/>
    </source>
</evidence>
<evidence type="ECO:0000256" key="4">
    <source>
        <dbReference type="SAM" id="SignalP"/>
    </source>
</evidence>
<gene>
    <name evidence="5" type="ORF">IX91_25975</name>
</gene>
<dbReference type="AlphaFoldDB" id="A0A0A0SKK1"/>
<comment type="similarity">
    <text evidence="1">Belongs to the TrbG/VirB9 family.</text>
</comment>
<dbReference type="InterPro" id="IPR038161">
    <property type="entry name" value="VirB9/CagX/TrbG_C_sf"/>
</dbReference>
<feature type="signal peptide" evidence="4">
    <location>
        <begin position="1"/>
        <end position="19"/>
    </location>
</feature>
<dbReference type="Proteomes" id="UP000030071">
    <property type="component" value="Plasmid p48"/>
</dbReference>
<keyword evidence="2 4" id="KW-0732">Signal</keyword>
<evidence type="ECO:0000256" key="1">
    <source>
        <dbReference type="ARBA" id="ARBA00006135"/>
    </source>
</evidence>
<feature type="chain" id="PRO_5001969526" evidence="4">
    <location>
        <begin position="20"/>
        <end position="254"/>
    </location>
</feature>
<dbReference type="InterPro" id="IPR033645">
    <property type="entry name" value="VirB9/CagX/TrbG_C"/>
</dbReference>
<dbReference type="CDD" id="cd06911">
    <property type="entry name" value="VirB9_CagX_TrbG"/>
    <property type="match status" value="1"/>
</dbReference>
<protein>
    <submittedName>
        <fullName evidence="5">Conjugal transfer protein TraH</fullName>
    </submittedName>
</protein>
<evidence type="ECO:0000256" key="3">
    <source>
        <dbReference type="SAM" id="MobiDB-lite"/>
    </source>
</evidence>
<reference evidence="5 6" key="1">
    <citation type="submission" date="2014-08" db="EMBL/GenBank/DDBJ databases">
        <title>First Complete Genome Sequence of the Shellfish Pathogen Vibrio tubiashii.</title>
        <authorList>
            <person name="Richards G.P."/>
            <person name="Needleman D.S."/>
            <person name="Watson M.A."/>
            <person name="Bono J.L."/>
        </authorList>
    </citation>
    <scope>NUCLEOTIDE SEQUENCE [LARGE SCALE GENOMIC DNA]</scope>
    <source>
        <strain evidence="5 6">ATCC 19109</strain>
        <plasmid evidence="6">Plasmid p48</plasmid>
    </source>
</reference>
<dbReference type="InterPro" id="IPR010258">
    <property type="entry name" value="Conjugal_tfr_TrbG/VirB9/CagX"/>
</dbReference>
<dbReference type="eggNOG" id="COG3504">
    <property type="taxonomic scope" value="Bacteria"/>
</dbReference>
<geneLocation type="plasmid" evidence="5 6">
    <name>p48</name>
</geneLocation>
<dbReference type="Gene3D" id="2.60.40.2500">
    <property type="match status" value="1"/>
</dbReference>
<dbReference type="RefSeq" id="WP_004750047.1">
    <property type="nucleotide sequence ID" value="NZ_CP009359.1"/>
</dbReference>
<proteinExistence type="inferred from homology"/>
<feature type="region of interest" description="Disordered" evidence="3">
    <location>
        <begin position="232"/>
        <end position="254"/>
    </location>
</feature>